<dbReference type="Gene3D" id="3.30.70.2060">
    <property type="match status" value="1"/>
</dbReference>
<accession>A0A3E0WLJ0</accession>
<proteinExistence type="predicted"/>
<dbReference type="PANTHER" id="PTHR41247">
    <property type="entry name" value="HTH-TYPE TRANSCRIPTIONAL REPRESSOR YCNK"/>
    <property type="match status" value="1"/>
</dbReference>
<dbReference type="RefSeq" id="WP_116303688.1">
    <property type="nucleotide sequence ID" value="NZ_NFZV01000026.1"/>
</dbReference>
<dbReference type="EMBL" id="NFZW01000025">
    <property type="protein sequence ID" value="RFA32846.1"/>
    <property type="molecule type" value="Genomic_DNA"/>
</dbReference>
<keyword evidence="2" id="KW-1185">Reference proteome</keyword>
<evidence type="ECO:0000313" key="1">
    <source>
        <dbReference type="EMBL" id="RFA32846.1"/>
    </source>
</evidence>
<organism evidence="1 2">
    <name type="scientific">Alkalilimnicola ehrlichii</name>
    <dbReference type="NCBI Taxonomy" id="351052"/>
    <lineage>
        <taxon>Bacteria</taxon>
        <taxon>Pseudomonadati</taxon>
        <taxon>Pseudomonadota</taxon>
        <taxon>Gammaproteobacteria</taxon>
        <taxon>Chromatiales</taxon>
        <taxon>Ectothiorhodospiraceae</taxon>
        <taxon>Alkalilimnicola</taxon>
    </lineage>
</organism>
<dbReference type="Proteomes" id="UP000256763">
    <property type="component" value="Unassembled WGS sequence"/>
</dbReference>
<protein>
    <recommendedName>
        <fullName evidence="3">NosL family protein</fullName>
    </recommendedName>
</protein>
<dbReference type="InterPro" id="IPR008719">
    <property type="entry name" value="N2O_reductase_NosL"/>
</dbReference>
<reference evidence="2" key="1">
    <citation type="submission" date="2017-05" db="EMBL/GenBank/DDBJ databases">
        <authorList>
            <person name="Sharma S."/>
            <person name="Sidhu C."/>
            <person name="Pinnaka A.K."/>
        </authorList>
    </citation>
    <scope>NUCLEOTIDE SEQUENCE [LARGE SCALE GENOMIC DNA]</scope>
    <source>
        <strain evidence="2">AK93</strain>
    </source>
</reference>
<dbReference type="Pfam" id="PF05573">
    <property type="entry name" value="NosL"/>
    <property type="match status" value="1"/>
</dbReference>
<name>A0A3E0WLJ0_9GAMM</name>
<dbReference type="SUPFAM" id="SSF160387">
    <property type="entry name" value="NosL/MerB-like"/>
    <property type="match status" value="1"/>
</dbReference>
<evidence type="ECO:0000313" key="2">
    <source>
        <dbReference type="Proteomes" id="UP000256763"/>
    </source>
</evidence>
<dbReference type="PANTHER" id="PTHR41247:SF1">
    <property type="entry name" value="HTH-TYPE TRANSCRIPTIONAL REPRESSOR YCNK"/>
    <property type="match status" value="1"/>
</dbReference>
<gene>
    <name evidence="1" type="ORF">CAL65_18805</name>
</gene>
<comment type="caution">
    <text evidence="1">The sequence shown here is derived from an EMBL/GenBank/DDBJ whole genome shotgun (WGS) entry which is preliminary data.</text>
</comment>
<dbReference type="Gene3D" id="3.30.70.2050">
    <property type="match status" value="1"/>
</dbReference>
<dbReference type="AlphaFoldDB" id="A0A3E0WLJ0"/>
<sequence>MLTRRRLLIGLGVASLISVTGCGRRDESDLSCSPSPIDSGHDCAVCGMFVSHHPGPKGQVCLRHNRGQLNFCSTRDLFAWLLQPEASAQVAAVYVHDMAKTDWASPSDSAFIDAKSAYFVVGHGRTGAMGATLAPFGQLADAEAFVAEHGGRVLSYSDIDLDTLQNL</sequence>
<evidence type="ECO:0008006" key="3">
    <source>
        <dbReference type="Google" id="ProtNLM"/>
    </source>
</evidence>
<dbReference type="OrthoDB" id="982633at2"/>
<dbReference type="PROSITE" id="PS51257">
    <property type="entry name" value="PROKAR_LIPOPROTEIN"/>
    <property type="match status" value="1"/>
</dbReference>